<dbReference type="Gene3D" id="3.40.720.10">
    <property type="entry name" value="Alkaline Phosphatase, subunit A"/>
    <property type="match status" value="1"/>
</dbReference>
<evidence type="ECO:0000256" key="1">
    <source>
        <dbReference type="ARBA" id="ARBA00008779"/>
    </source>
</evidence>
<evidence type="ECO:0000256" key="2">
    <source>
        <dbReference type="ARBA" id="ARBA00022723"/>
    </source>
</evidence>
<dbReference type="PROSITE" id="PS00523">
    <property type="entry name" value="SULFATASE_1"/>
    <property type="match status" value="1"/>
</dbReference>
<organism evidence="6 7">
    <name type="scientific">Dongia mobilis</name>
    <dbReference type="NCBI Taxonomy" id="578943"/>
    <lineage>
        <taxon>Bacteria</taxon>
        <taxon>Pseudomonadati</taxon>
        <taxon>Pseudomonadota</taxon>
        <taxon>Alphaproteobacteria</taxon>
        <taxon>Rhodospirillales</taxon>
        <taxon>Dongiaceae</taxon>
        <taxon>Dongia</taxon>
    </lineage>
</organism>
<dbReference type="InterPro" id="IPR017785">
    <property type="entry name" value="Choline-sulfatase"/>
</dbReference>
<sequence>MPAKQPNFVIFMLDQLAPQFMPTYGHKLVKAPHLQKFAEEGVVFDAAYCNYPLCAPARYSFMAGQLPTKIGAWDNAAEFMAEIPTFAHHLSALGYDTTLSGKMHFCGPDQLHGFHRRLTTDVYPSDFAWVPDWEHPEKRLDWFHNMNVVHEAGICTRSAYLDFDDEVVFLAKRHLFDLARQQDNKPFCLVVSLISPHDPYLTRQEYWDLYRHDDIDMPKLAAGDVTDDPHSRRIKNGIGMDDPAPTPEAVRNARHAYYGSVSYIDERFNDLMTALKESGFADDTITIVTGDHGDMLGERGLWFKMNWFENSARIPMIVHAPKRFRPRRVSAAVSQIDIMPTLLDLATGGKLPRPEMSITDGRSLVPHLEGHQGHDEVIGEYMGEGASAPGIMIRRGNLKFIHCPTDPDQLYDVANDPLEVNNLAGAPEHAAYVAALRAEIAKGWDLEAIRRTVIASQRRRRYLNDIIRAQNVAWDYQPHFDARGQYIRNTVPIFELEMRSRFPVYKKAAE</sequence>
<dbReference type="InterPro" id="IPR025863">
    <property type="entry name" value="Choline_sulf_C_dom"/>
</dbReference>
<dbReference type="PANTHER" id="PTHR45953">
    <property type="entry name" value="IDURONATE 2-SULFATASE"/>
    <property type="match status" value="1"/>
</dbReference>
<dbReference type="GO" id="GO:0005737">
    <property type="term" value="C:cytoplasm"/>
    <property type="evidence" value="ECO:0007669"/>
    <property type="project" value="TreeGrafter"/>
</dbReference>
<comment type="caution">
    <text evidence="6">The sequence shown here is derived from an EMBL/GenBank/DDBJ whole genome shotgun (WGS) entry which is preliminary data.</text>
</comment>
<dbReference type="Pfam" id="PF12411">
    <property type="entry name" value="Choline_sulf_C"/>
    <property type="match status" value="1"/>
</dbReference>
<feature type="domain" description="Sulfatase N-terminal" evidence="4">
    <location>
        <begin position="6"/>
        <end position="346"/>
    </location>
</feature>
<feature type="domain" description="Choline sulfatase enzyme C-terminal" evidence="5">
    <location>
        <begin position="452"/>
        <end position="502"/>
    </location>
</feature>
<keyword evidence="3" id="KW-0378">Hydrolase</keyword>
<dbReference type="InterPro" id="IPR000917">
    <property type="entry name" value="Sulfatase_N"/>
</dbReference>
<dbReference type="GO" id="GO:0046872">
    <property type="term" value="F:metal ion binding"/>
    <property type="evidence" value="ECO:0007669"/>
    <property type="project" value="UniProtKB-KW"/>
</dbReference>
<accession>A0A4R6WRI1</accession>
<keyword evidence="7" id="KW-1185">Reference proteome</keyword>
<proteinExistence type="inferred from homology"/>
<dbReference type="EMBL" id="SNYW01000008">
    <property type="protein sequence ID" value="TDQ82071.1"/>
    <property type="molecule type" value="Genomic_DNA"/>
</dbReference>
<dbReference type="Pfam" id="PF00884">
    <property type="entry name" value="Sulfatase"/>
    <property type="match status" value="1"/>
</dbReference>
<evidence type="ECO:0000259" key="5">
    <source>
        <dbReference type="Pfam" id="PF12411"/>
    </source>
</evidence>
<dbReference type="PANTHER" id="PTHR45953:SF1">
    <property type="entry name" value="IDURONATE 2-SULFATASE"/>
    <property type="match status" value="1"/>
</dbReference>
<dbReference type="NCBIfam" id="TIGR03417">
    <property type="entry name" value="chol_sulfatase"/>
    <property type="match status" value="1"/>
</dbReference>
<reference evidence="6 7" key="1">
    <citation type="submission" date="2019-03" db="EMBL/GenBank/DDBJ databases">
        <title>Genomic Encyclopedia of Type Strains, Phase III (KMG-III): the genomes of soil and plant-associated and newly described type strains.</title>
        <authorList>
            <person name="Whitman W."/>
        </authorList>
    </citation>
    <scope>NUCLEOTIDE SEQUENCE [LARGE SCALE GENOMIC DNA]</scope>
    <source>
        <strain evidence="6 7">CGMCC 1.7660</strain>
    </source>
</reference>
<dbReference type="GO" id="GO:0008484">
    <property type="term" value="F:sulfuric ester hydrolase activity"/>
    <property type="evidence" value="ECO:0007669"/>
    <property type="project" value="TreeGrafter"/>
</dbReference>
<dbReference type="Proteomes" id="UP000295783">
    <property type="component" value="Unassembled WGS sequence"/>
</dbReference>
<dbReference type="InterPro" id="IPR017850">
    <property type="entry name" value="Alkaline_phosphatase_core_sf"/>
</dbReference>
<dbReference type="InterPro" id="IPR024607">
    <property type="entry name" value="Sulfatase_CS"/>
</dbReference>
<evidence type="ECO:0000313" key="6">
    <source>
        <dbReference type="EMBL" id="TDQ82071.1"/>
    </source>
</evidence>
<evidence type="ECO:0000259" key="4">
    <source>
        <dbReference type="Pfam" id="PF00884"/>
    </source>
</evidence>
<comment type="similarity">
    <text evidence="1">Belongs to the sulfatase family.</text>
</comment>
<evidence type="ECO:0000256" key="3">
    <source>
        <dbReference type="ARBA" id="ARBA00022801"/>
    </source>
</evidence>
<dbReference type="RefSeq" id="WP_243735593.1">
    <property type="nucleotide sequence ID" value="NZ_SNYW01000008.1"/>
</dbReference>
<protein>
    <submittedName>
        <fullName evidence="6">Choline-sulfatase</fullName>
    </submittedName>
</protein>
<dbReference type="AlphaFoldDB" id="A0A4R6WRI1"/>
<evidence type="ECO:0000313" key="7">
    <source>
        <dbReference type="Proteomes" id="UP000295783"/>
    </source>
</evidence>
<dbReference type="FunFam" id="3.40.720.10:FF:000032">
    <property type="entry name" value="Choline sulfatase"/>
    <property type="match status" value="1"/>
</dbReference>
<keyword evidence="2" id="KW-0479">Metal-binding</keyword>
<dbReference type="SUPFAM" id="SSF53649">
    <property type="entry name" value="Alkaline phosphatase-like"/>
    <property type="match status" value="1"/>
</dbReference>
<name>A0A4R6WRI1_9PROT</name>
<gene>
    <name evidence="6" type="ORF">A8950_1891</name>
</gene>
<dbReference type="CDD" id="cd16032">
    <property type="entry name" value="choline-sulfatase"/>
    <property type="match status" value="1"/>
</dbReference>